<evidence type="ECO:0000256" key="2">
    <source>
        <dbReference type="ARBA" id="ARBA00022741"/>
    </source>
</evidence>
<keyword evidence="3 4" id="KW-0067">ATP-binding</keyword>
<accession>A0A369TAY8</accession>
<dbReference type="Proteomes" id="UP000253941">
    <property type="component" value="Unassembled WGS sequence"/>
</dbReference>
<dbReference type="PANTHER" id="PTHR43585">
    <property type="entry name" value="FUMIPYRROLE BIOSYNTHESIS PROTEIN C"/>
    <property type="match status" value="1"/>
</dbReference>
<proteinExistence type="predicted"/>
<evidence type="ECO:0000313" key="6">
    <source>
        <dbReference type="EMBL" id="RDD61545.1"/>
    </source>
</evidence>
<evidence type="ECO:0000313" key="7">
    <source>
        <dbReference type="Proteomes" id="UP000253941"/>
    </source>
</evidence>
<protein>
    <submittedName>
        <fullName evidence="6">ATP-grasp domain-containing protein</fullName>
    </submittedName>
</protein>
<dbReference type="GO" id="GO:0005524">
    <property type="term" value="F:ATP binding"/>
    <property type="evidence" value="ECO:0007669"/>
    <property type="project" value="UniProtKB-UniRule"/>
</dbReference>
<dbReference type="InterPro" id="IPR011761">
    <property type="entry name" value="ATP-grasp"/>
</dbReference>
<dbReference type="Pfam" id="PF18603">
    <property type="entry name" value="LAL_C2"/>
    <property type="match status" value="1"/>
</dbReference>
<dbReference type="AlphaFoldDB" id="A0A369TAY8"/>
<evidence type="ECO:0000256" key="1">
    <source>
        <dbReference type="ARBA" id="ARBA00022598"/>
    </source>
</evidence>
<dbReference type="PANTHER" id="PTHR43585:SF2">
    <property type="entry name" value="ATP-GRASP ENZYME FSQD"/>
    <property type="match status" value="1"/>
</dbReference>
<evidence type="ECO:0000256" key="4">
    <source>
        <dbReference type="PROSITE-ProRule" id="PRU00409"/>
    </source>
</evidence>
<feature type="domain" description="ATP-grasp" evidence="5">
    <location>
        <begin position="117"/>
        <end position="322"/>
    </location>
</feature>
<name>A0A369TAY8_9PROT</name>
<dbReference type="InterPro" id="IPR041472">
    <property type="entry name" value="BL00235/CARNS1_N"/>
</dbReference>
<organism evidence="6 7">
    <name type="scientific">Ferruginivarius sediminum</name>
    <dbReference type="NCBI Taxonomy" id="2661937"/>
    <lineage>
        <taxon>Bacteria</taxon>
        <taxon>Pseudomonadati</taxon>
        <taxon>Pseudomonadota</taxon>
        <taxon>Alphaproteobacteria</taxon>
        <taxon>Rhodospirillales</taxon>
        <taxon>Rhodospirillaceae</taxon>
        <taxon>Ferruginivarius</taxon>
    </lineage>
</organism>
<dbReference type="SUPFAM" id="SSF56059">
    <property type="entry name" value="Glutathione synthetase ATP-binding domain-like"/>
    <property type="match status" value="1"/>
</dbReference>
<dbReference type="Gene3D" id="3.30.470.20">
    <property type="entry name" value="ATP-grasp fold, B domain"/>
    <property type="match status" value="1"/>
</dbReference>
<dbReference type="EMBL" id="QPMH01000011">
    <property type="protein sequence ID" value="RDD61545.1"/>
    <property type="molecule type" value="Genomic_DNA"/>
</dbReference>
<sequence length="426" mass="45247">MSDARAPRLLLLIPTTSYRAGDFLDAAHRLGVEVAVGSDRDSVLAKFSDGRTTQVAFADPERAVAQIEAYAAAYPLAAIVGVDEGTTTIAARASQRLGLPHNDPGAVAAASNKYRTREALSAAGLPQPMYRLFRADEDPPAAARRINNYPVVLKPLALSASRGVIRADDAEGFADAFTRIRRILDETAADTGLRAEPYVLAEDYMPGGEVALEGLLIGGRLHTLALFDKPDPMEGPTFEETIFVTPSRLPANTQALIRARTEAAIAALGLSDGPVHAELRLHPQEGPVPLEIAARSIGGLCARSLRFGTGIGLEELIIQHALGRPPASLERERRPAGVMMLPVPGAGRLVEVRGEAKARAVPGIVDLRITVAPGTPIRPLPEGDRYLGFIFATADSPNTVEAALRQAAGCLEPKLEAHDGVEFRPS</sequence>
<evidence type="ECO:0000256" key="3">
    <source>
        <dbReference type="ARBA" id="ARBA00022840"/>
    </source>
</evidence>
<reference evidence="6 7" key="1">
    <citation type="submission" date="2018-07" db="EMBL/GenBank/DDBJ databases">
        <title>Venubactetium sediminum gen. nov., sp. nov., isolated from a marine solar saltern.</title>
        <authorList>
            <person name="Wang S."/>
        </authorList>
    </citation>
    <scope>NUCLEOTIDE SEQUENCE [LARGE SCALE GENOMIC DNA]</scope>
    <source>
        <strain evidence="6 7">WD2A32</strain>
    </source>
</reference>
<evidence type="ECO:0000259" key="5">
    <source>
        <dbReference type="PROSITE" id="PS50975"/>
    </source>
</evidence>
<dbReference type="GO" id="GO:0016874">
    <property type="term" value="F:ligase activity"/>
    <property type="evidence" value="ECO:0007669"/>
    <property type="project" value="UniProtKB-KW"/>
</dbReference>
<dbReference type="Pfam" id="PF13535">
    <property type="entry name" value="ATP-grasp_4"/>
    <property type="match status" value="1"/>
</dbReference>
<keyword evidence="7" id="KW-1185">Reference proteome</keyword>
<dbReference type="InterPro" id="IPR040570">
    <property type="entry name" value="LAL_C2"/>
</dbReference>
<comment type="caution">
    <text evidence="6">The sequence shown here is derived from an EMBL/GenBank/DDBJ whole genome shotgun (WGS) entry which is preliminary data.</text>
</comment>
<keyword evidence="2 4" id="KW-0547">Nucleotide-binding</keyword>
<dbReference type="Pfam" id="PF18130">
    <property type="entry name" value="ATPgrasp_N"/>
    <property type="match status" value="1"/>
</dbReference>
<gene>
    <name evidence="6" type="ORF">DRB17_12685</name>
</gene>
<keyword evidence="1" id="KW-0436">Ligase</keyword>
<dbReference type="PROSITE" id="PS50975">
    <property type="entry name" value="ATP_GRASP"/>
    <property type="match status" value="1"/>
</dbReference>
<dbReference type="InterPro" id="IPR052032">
    <property type="entry name" value="ATP-dep_AA_Ligase"/>
</dbReference>
<dbReference type="GO" id="GO:0046872">
    <property type="term" value="F:metal ion binding"/>
    <property type="evidence" value="ECO:0007669"/>
    <property type="project" value="InterPro"/>
</dbReference>
<dbReference type="Gene3D" id="3.40.50.20">
    <property type="match status" value="1"/>
</dbReference>